<proteinExistence type="predicted"/>
<gene>
    <name evidence="1" type="ORF">QK289_09615</name>
</gene>
<dbReference type="RefSeq" id="WP_012369521.1">
    <property type="nucleotide sequence ID" value="NZ_JANJYY010000049.1"/>
</dbReference>
<sequence length="55" mass="6147">MFHNIQSRSFARRFTKTLVFAFFAFLATIGIVFAEGSNSTDLSPKTPALQHIDTP</sequence>
<reference evidence="1 2" key="1">
    <citation type="submission" date="2023-04" db="EMBL/GenBank/DDBJ databases">
        <title>Antarctic isolates genomes.</title>
        <authorList>
            <person name="Dimov S.G."/>
        </authorList>
    </citation>
    <scope>NUCLEOTIDE SEQUENCE [LARGE SCALE GENOMIC DNA]</scope>
    <source>
        <strain evidence="1 2">AL19</strain>
    </source>
</reference>
<name>A0ABT6R385_9BACL</name>
<protein>
    <submittedName>
        <fullName evidence="1">Uncharacterized protein</fullName>
    </submittedName>
</protein>
<evidence type="ECO:0000313" key="1">
    <source>
        <dbReference type="EMBL" id="MDI3235263.1"/>
    </source>
</evidence>
<comment type="caution">
    <text evidence="1">The sequence shown here is derived from an EMBL/GenBank/DDBJ whole genome shotgun (WGS) entry which is preliminary data.</text>
</comment>
<dbReference type="Proteomes" id="UP001243286">
    <property type="component" value="Unassembled WGS sequence"/>
</dbReference>
<keyword evidence="2" id="KW-1185">Reference proteome</keyword>
<organism evidence="1 2">
    <name type="scientific">Exiguobacterium antarcticum</name>
    <dbReference type="NCBI Taxonomy" id="132920"/>
    <lineage>
        <taxon>Bacteria</taxon>
        <taxon>Bacillati</taxon>
        <taxon>Bacillota</taxon>
        <taxon>Bacilli</taxon>
        <taxon>Bacillales</taxon>
        <taxon>Bacillales Family XII. Incertae Sedis</taxon>
        <taxon>Exiguobacterium</taxon>
    </lineage>
</organism>
<accession>A0ABT6R385</accession>
<evidence type="ECO:0000313" key="2">
    <source>
        <dbReference type="Proteomes" id="UP001243286"/>
    </source>
</evidence>
<dbReference type="EMBL" id="JASBQV010000013">
    <property type="protein sequence ID" value="MDI3235263.1"/>
    <property type="molecule type" value="Genomic_DNA"/>
</dbReference>